<keyword evidence="3" id="KW-1185">Reference proteome</keyword>
<dbReference type="RefSeq" id="WP_010900143.1">
    <property type="nucleotide sequence ID" value="NC_002570.2"/>
</dbReference>
<keyword evidence="1" id="KW-0812">Transmembrane</keyword>
<proteinExistence type="predicted"/>
<evidence type="ECO:0000256" key="1">
    <source>
        <dbReference type="SAM" id="Phobius"/>
    </source>
</evidence>
<organism evidence="2 3">
    <name type="scientific">Halalkalibacterium halodurans (strain ATCC BAA-125 / DSM 18197 / FERM 7344 / JCM 9153 / C-125)</name>
    <name type="common">Bacillus halodurans</name>
    <dbReference type="NCBI Taxonomy" id="272558"/>
    <lineage>
        <taxon>Bacteria</taxon>
        <taxon>Bacillati</taxon>
        <taxon>Bacillota</taxon>
        <taxon>Bacilli</taxon>
        <taxon>Bacillales</taxon>
        <taxon>Bacillaceae</taxon>
        <taxon>Halalkalibacterium (ex Joshi et al. 2022)</taxon>
    </lineage>
</organism>
<dbReference type="PIR" id="C84152">
    <property type="entry name" value="C84152"/>
</dbReference>
<sequence>MSKWKIILGLVVMLSIGTFVVITMTKDGVDKIEKAVGSVHGKYTSIELIHIAKVADNRVIAFHEVNQEGRKLMVAELKKNLLGWNFEKGFSVSAREERRYSVLGEYAVMVGRMPYFDDFHEVKIETANGDVHTATIIESEKGNRYNYRGYWFYIASKEESEEIFSASVYIVTEDGEVVEEIEKPDNEPLY</sequence>
<feature type="transmembrane region" description="Helical" evidence="1">
    <location>
        <begin position="6"/>
        <end position="24"/>
    </location>
</feature>
<protein>
    <submittedName>
        <fullName evidence="2">BH4019 protein</fullName>
    </submittedName>
</protein>
<dbReference type="HOGENOM" id="CLU_1431935_0_0_9"/>
<keyword evidence="1" id="KW-1133">Transmembrane helix</keyword>
<accession>Q9K5R9</accession>
<gene>
    <name evidence="2" type="ordered locus">BH4019</name>
</gene>
<dbReference type="AlphaFoldDB" id="Q9K5R9"/>
<reference evidence="2 3" key="1">
    <citation type="journal article" date="2000" name="Nucleic Acids Res.">
        <title>Complete genome sequence of the alkaliphilic bacterium Bacillus halodurans and genomic sequence comparison with Bacillus subtilis.</title>
        <authorList>
            <person name="Takami H."/>
            <person name="Nakasone K."/>
            <person name="Takaki Y."/>
            <person name="Maeno G."/>
            <person name="Sasaki R."/>
            <person name="Masui N."/>
            <person name="Fuji F."/>
            <person name="Hirama C."/>
            <person name="Nakamura Y."/>
            <person name="Ogasawara N."/>
            <person name="Kuhara S."/>
            <person name="Horikoshi K."/>
        </authorList>
    </citation>
    <scope>NUCLEOTIDE SEQUENCE [LARGE SCALE GENOMIC DNA]</scope>
    <source>
        <strain evidence="3">ATCC BAA-125 / DSM 18197 / FERM 7344 / JCM 9153 / C-125</strain>
    </source>
</reference>
<dbReference type="eggNOG" id="ENOG5030E42">
    <property type="taxonomic scope" value="Bacteria"/>
</dbReference>
<evidence type="ECO:0000313" key="3">
    <source>
        <dbReference type="Proteomes" id="UP000001258"/>
    </source>
</evidence>
<dbReference type="Proteomes" id="UP000001258">
    <property type="component" value="Chromosome"/>
</dbReference>
<dbReference type="KEGG" id="bha:BH4019"/>
<dbReference type="EMBL" id="BA000004">
    <property type="protein sequence ID" value="BAB07738.1"/>
    <property type="molecule type" value="Genomic_DNA"/>
</dbReference>
<keyword evidence="1" id="KW-0472">Membrane</keyword>
<name>Q9K5R9_HALH5</name>
<dbReference type="STRING" id="272558.gene:10729932"/>
<evidence type="ECO:0000313" key="2">
    <source>
        <dbReference type="EMBL" id="BAB07738.1"/>
    </source>
</evidence>